<sequence length="272" mass="29990">MDSGSEQERHGEEHDVHHRKRKRKRYLEPGADLVVPRSTIFYQRAPNTATTSGDQQASTVDPLMWSSPAYAEDSRQSESGDTSSSDRDDIAENETAYEDCSRGSPRSVEELLTESADWDAGTGESDEQTAVGEDDFTKLFSHERLPHFDLSVADAMVMLMAYSTSAGLNWSGMEKLVHLLIALSFYGVGTFQVVAGDLVNVSQPTVSRVIERVLQLIATHLFPDVVKFPYSGDGFCETKVGFYRIAKFPGVTGCIDRTYICIKAPSGPDGEM</sequence>
<dbReference type="VEuPathDB" id="VectorBase:RSAN_041131"/>
<keyword evidence="3" id="KW-1185">Reference proteome</keyword>
<evidence type="ECO:0000313" key="2">
    <source>
        <dbReference type="EMBL" id="KAH7984584.1"/>
    </source>
</evidence>
<gene>
    <name evidence="2" type="ORF">HPB52_022858</name>
</gene>
<feature type="compositionally biased region" description="Basic and acidic residues" evidence="1">
    <location>
        <begin position="1"/>
        <end position="16"/>
    </location>
</feature>
<feature type="compositionally biased region" description="Basic and acidic residues" evidence="1">
    <location>
        <begin position="72"/>
        <end position="89"/>
    </location>
</feature>
<feature type="region of interest" description="Disordered" evidence="1">
    <location>
        <begin position="1"/>
        <end position="89"/>
    </location>
</feature>
<reference evidence="2" key="1">
    <citation type="journal article" date="2020" name="Cell">
        <title>Large-Scale Comparative Analyses of Tick Genomes Elucidate Their Genetic Diversity and Vector Capacities.</title>
        <authorList>
            <consortium name="Tick Genome and Microbiome Consortium (TIGMIC)"/>
            <person name="Jia N."/>
            <person name="Wang J."/>
            <person name="Shi W."/>
            <person name="Du L."/>
            <person name="Sun Y."/>
            <person name="Zhan W."/>
            <person name="Jiang J.F."/>
            <person name="Wang Q."/>
            <person name="Zhang B."/>
            <person name="Ji P."/>
            <person name="Bell-Sakyi L."/>
            <person name="Cui X.M."/>
            <person name="Yuan T.T."/>
            <person name="Jiang B.G."/>
            <person name="Yang W.F."/>
            <person name="Lam T.T."/>
            <person name="Chang Q.C."/>
            <person name="Ding S.J."/>
            <person name="Wang X.J."/>
            <person name="Zhu J.G."/>
            <person name="Ruan X.D."/>
            <person name="Zhao L."/>
            <person name="Wei J.T."/>
            <person name="Ye R.Z."/>
            <person name="Que T.C."/>
            <person name="Du C.H."/>
            <person name="Zhou Y.H."/>
            <person name="Cheng J.X."/>
            <person name="Dai P.F."/>
            <person name="Guo W.B."/>
            <person name="Han X.H."/>
            <person name="Huang E.J."/>
            <person name="Li L.F."/>
            <person name="Wei W."/>
            <person name="Gao Y.C."/>
            <person name="Liu J.Z."/>
            <person name="Shao H.Z."/>
            <person name="Wang X."/>
            <person name="Wang C.C."/>
            <person name="Yang T.C."/>
            <person name="Huo Q.B."/>
            <person name="Li W."/>
            <person name="Chen H.Y."/>
            <person name="Chen S.E."/>
            <person name="Zhou L.G."/>
            <person name="Ni X.B."/>
            <person name="Tian J.H."/>
            <person name="Sheng Y."/>
            <person name="Liu T."/>
            <person name="Pan Y.S."/>
            <person name="Xia L.Y."/>
            <person name="Li J."/>
            <person name="Zhao F."/>
            <person name="Cao W.C."/>
        </authorList>
    </citation>
    <scope>NUCLEOTIDE SEQUENCE</scope>
    <source>
        <strain evidence="2">Rsan-2018</strain>
    </source>
</reference>
<comment type="caution">
    <text evidence="2">The sequence shown here is derived from an EMBL/GenBank/DDBJ whole genome shotgun (WGS) entry which is preliminary data.</text>
</comment>
<protein>
    <recommendedName>
        <fullName evidence="4">Nuclease HARBI1</fullName>
    </recommendedName>
</protein>
<evidence type="ECO:0000313" key="3">
    <source>
        <dbReference type="Proteomes" id="UP000821837"/>
    </source>
</evidence>
<proteinExistence type="predicted"/>
<name>A0A9D4YR07_RHISA</name>
<reference evidence="2" key="2">
    <citation type="submission" date="2021-09" db="EMBL/GenBank/DDBJ databases">
        <authorList>
            <person name="Jia N."/>
            <person name="Wang J."/>
            <person name="Shi W."/>
            <person name="Du L."/>
            <person name="Sun Y."/>
            <person name="Zhan W."/>
            <person name="Jiang J."/>
            <person name="Wang Q."/>
            <person name="Zhang B."/>
            <person name="Ji P."/>
            <person name="Sakyi L.B."/>
            <person name="Cui X."/>
            <person name="Yuan T."/>
            <person name="Jiang B."/>
            <person name="Yang W."/>
            <person name="Lam T.T.-Y."/>
            <person name="Chang Q."/>
            <person name="Ding S."/>
            <person name="Wang X."/>
            <person name="Zhu J."/>
            <person name="Ruan X."/>
            <person name="Zhao L."/>
            <person name="Wei J."/>
            <person name="Que T."/>
            <person name="Du C."/>
            <person name="Cheng J."/>
            <person name="Dai P."/>
            <person name="Han X."/>
            <person name="Huang E."/>
            <person name="Gao Y."/>
            <person name="Liu J."/>
            <person name="Shao H."/>
            <person name="Ye R."/>
            <person name="Li L."/>
            <person name="Wei W."/>
            <person name="Wang X."/>
            <person name="Wang C."/>
            <person name="Huo Q."/>
            <person name="Li W."/>
            <person name="Guo W."/>
            <person name="Chen H."/>
            <person name="Chen S."/>
            <person name="Zhou L."/>
            <person name="Zhou L."/>
            <person name="Ni X."/>
            <person name="Tian J."/>
            <person name="Zhou Y."/>
            <person name="Sheng Y."/>
            <person name="Liu T."/>
            <person name="Pan Y."/>
            <person name="Xia L."/>
            <person name="Li J."/>
            <person name="Zhao F."/>
            <person name="Cao W."/>
        </authorList>
    </citation>
    <scope>NUCLEOTIDE SEQUENCE</scope>
    <source>
        <strain evidence="2">Rsan-2018</strain>
        <tissue evidence="2">Larvae</tissue>
    </source>
</reference>
<evidence type="ECO:0008006" key="4">
    <source>
        <dbReference type="Google" id="ProtNLM"/>
    </source>
</evidence>
<accession>A0A9D4YR07</accession>
<dbReference type="Proteomes" id="UP000821837">
    <property type="component" value="Chromosome 1"/>
</dbReference>
<dbReference type="AlphaFoldDB" id="A0A9D4YR07"/>
<dbReference type="EMBL" id="JABSTV010001245">
    <property type="protein sequence ID" value="KAH7984584.1"/>
    <property type="molecule type" value="Genomic_DNA"/>
</dbReference>
<organism evidence="2 3">
    <name type="scientific">Rhipicephalus sanguineus</name>
    <name type="common">Brown dog tick</name>
    <name type="synonym">Ixodes sanguineus</name>
    <dbReference type="NCBI Taxonomy" id="34632"/>
    <lineage>
        <taxon>Eukaryota</taxon>
        <taxon>Metazoa</taxon>
        <taxon>Ecdysozoa</taxon>
        <taxon>Arthropoda</taxon>
        <taxon>Chelicerata</taxon>
        <taxon>Arachnida</taxon>
        <taxon>Acari</taxon>
        <taxon>Parasitiformes</taxon>
        <taxon>Ixodida</taxon>
        <taxon>Ixodoidea</taxon>
        <taxon>Ixodidae</taxon>
        <taxon>Rhipicephalinae</taxon>
        <taxon>Rhipicephalus</taxon>
        <taxon>Rhipicephalus</taxon>
    </lineage>
</organism>
<evidence type="ECO:0000256" key="1">
    <source>
        <dbReference type="SAM" id="MobiDB-lite"/>
    </source>
</evidence>
<feature type="compositionally biased region" description="Polar residues" evidence="1">
    <location>
        <begin position="45"/>
        <end position="59"/>
    </location>
</feature>